<keyword evidence="3" id="KW-1185">Reference proteome</keyword>
<dbReference type="EMBL" id="JAHZUY010000005">
    <property type="protein sequence ID" value="MBW8268629.1"/>
    <property type="molecule type" value="Genomic_DNA"/>
</dbReference>
<dbReference type="PANTHER" id="PTHR13696">
    <property type="entry name" value="P-LOOP CONTAINING NUCLEOSIDE TRIPHOSPHATE HYDROLASE"/>
    <property type="match status" value="1"/>
</dbReference>
<name>A0ABS7EZ60_9PROT</name>
<gene>
    <name evidence="2" type="ORF">K1J50_03935</name>
</gene>
<dbReference type="Gene3D" id="3.40.50.300">
    <property type="entry name" value="P-loop containing nucleotide triphosphate hydrolases"/>
    <property type="match status" value="1"/>
</dbReference>
<feature type="domain" description="CobQ/CobB/MinD/ParA nucleotide binding" evidence="1">
    <location>
        <begin position="5"/>
        <end position="184"/>
    </location>
</feature>
<dbReference type="InterPro" id="IPR050678">
    <property type="entry name" value="DNA_Partitioning_ATPase"/>
</dbReference>
<dbReference type="PANTHER" id="PTHR13696:SF96">
    <property type="entry name" value="COBQ_COBB_MIND_PARA NUCLEOTIDE BINDING DOMAIN-CONTAINING PROTEIN"/>
    <property type="match status" value="1"/>
</dbReference>
<dbReference type="InterPro" id="IPR048089">
    <property type="entry name" value="McdA"/>
</dbReference>
<comment type="caution">
    <text evidence="2">The sequence shown here is derived from an EMBL/GenBank/DDBJ whole genome shotgun (WGS) entry which is preliminary data.</text>
</comment>
<dbReference type="PIRSF" id="PIRSF009320">
    <property type="entry name" value="Nuc_binding_HP_1000"/>
    <property type="match status" value="1"/>
</dbReference>
<accession>A0ABS7EZ60</accession>
<protein>
    <submittedName>
        <fullName evidence="2">AAA family ATPase</fullName>
    </submittedName>
</protein>
<evidence type="ECO:0000313" key="3">
    <source>
        <dbReference type="Proteomes" id="UP001519924"/>
    </source>
</evidence>
<dbReference type="InterPro" id="IPR002586">
    <property type="entry name" value="CobQ/CobB/MinD/ParA_Nub-bd_dom"/>
</dbReference>
<evidence type="ECO:0000259" key="1">
    <source>
        <dbReference type="Pfam" id="PF01656"/>
    </source>
</evidence>
<dbReference type="NCBIfam" id="NF041546">
    <property type="entry name" value="ParA_partition"/>
    <property type="match status" value="1"/>
</dbReference>
<evidence type="ECO:0000313" key="2">
    <source>
        <dbReference type="EMBL" id="MBW8268629.1"/>
    </source>
</evidence>
<dbReference type="SUPFAM" id="SSF52540">
    <property type="entry name" value="P-loop containing nucleoside triphosphate hydrolases"/>
    <property type="match status" value="1"/>
</dbReference>
<dbReference type="CDD" id="cd02042">
    <property type="entry name" value="ParAB_family"/>
    <property type="match status" value="1"/>
</dbReference>
<dbReference type="Proteomes" id="UP001519924">
    <property type="component" value="Unassembled WGS sequence"/>
</dbReference>
<organism evidence="2 3">
    <name type="scientific">Caldovatus aquaticus</name>
    <dbReference type="NCBI Taxonomy" id="2865671"/>
    <lineage>
        <taxon>Bacteria</taxon>
        <taxon>Pseudomonadati</taxon>
        <taxon>Pseudomonadota</taxon>
        <taxon>Alphaproteobacteria</taxon>
        <taxon>Acetobacterales</taxon>
        <taxon>Roseomonadaceae</taxon>
        <taxon>Caldovatus</taxon>
    </lineage>
</organism>
<sequence length="216" mass="22124">MAFVVAVAQRKGGAGKSTVAATLATALAAAGARVALLDTDPQGTLARWHAERCRAQGGRGAPHPLVFDAPAGWRVGGALDRLRRGAGAEVVLLDTPPHDDTDARLAIRNADLVLVPLQPSPADLWATEATLGLAAAERRPVRLVLNRVPAAGRLAPQIAAEIARRGLPLLETTLGNRSAYASAFAWGLGVVEAAPRSVAAEEARRLAAAVAALGGG</sequence>
<proteinExistence type="predicted"/>
<dbReference type="RefSeq" id="WP_220116132.1">
    <property type="nucleotide sequence ID" value="NZ_JAHZUY010000005.1"/>
</dbReference>
<reference evidence="2 3" key="1">
    <citation type="submission" date="2021-08" db="EMBL/GenBank/DDBJ databases">
        <title>Caldovatus sediminis gen. nov., sp. nov., a moderately thermophilic bacterium isolated from a hot spring.</title>
        <authorList>
            <person name="Hu C.-J."/>
            <person name="Li W.-J."/>
            <person name="Xian W.-D."/>
        </authorList>
    </citation>
    <scope>NUCLEOTIDE SEQUENCE [LARGE SCALE GENOMIC DNA]</scope>
    <source>
        <strain evidence="2 3">SYSU G05006</strain>
    </source>
</reference>
<dbReference type="Pfam" id="PF01656">
    <property type="entry name" value="CbiA"/>
    <property type="match status" value="1"/>
</dbReference>
<dbReference type="InterPro" id="IPR027417">
    <property type="entry name" value="P-loop_NTPase"/>
</dbReference>